<reference evidence="3 4" key="1">
    <citation type="journal article" date="2019" name="Nat. Ecol. Evol.">
        <title>Megaphylogeny resolves global patterns of mushroom evolution.</title>
        <authorList>
            <person name="Varga T."/>
            <person name="Krizsan K."/>
            <person name="Foldi C."/>
            <person name="Dima B."/>
            <person name="Sanchez-Garcia M."/>
            <person name="Sanchez-Ramirez S."/>
            <person name="Szollosi G.J."/>
            <person name="Szarkandi J.G."/>
            <person name="Papp V."/>
            <person name="Albert L."/>
            <person name="Andreopoulos W."/>
            <person name="Angelini C."/>
            <person name="Antonin V."/>
            <person name="Barry K.W."/>
            <person name="Bougher N.L."/>
            <person name="Buchanan P."/>
            <person name="Buyck B."/>
            <person name="Bense V."/>
            <person name="Catcheside P."/>
            <person name="Chovatia M."/>
            <person name="Cooper J."/>
            <person name="Damon W."/>
            <person name="Desjardin D."/>
            <person name="Finy P."/>
            <person name="Geml J."/>
            <person name="Haridas S."/>
            <person name="Hughes K."/>
            <person name="Justo A."/>
            <person name="Karasinski D."/>
            <person name="Kautmanova I."/>
            <person name="Kiss B."/>
            <person name="Kocsube S."/>
            <person name="Kotiranta H."/>
            <person name="LaButti K.M."/>
            <person name="Lechner B.E."/>
            <person name="Liimatainen K."/>
            <person name="Lipzen A."/>
            <person name="Lukacs Z."/>
            <person name="Mihaltcheva S."/>
            <person name="Morgado L.N."/>
            <person name="Niskanen T."/>
            <person name="Noordeloos M.E."/>
            <person name="Ohm R.A."/>
            <person name="Ortiz-Santana B."/>
            <person name="Ovrebo C."/>
            <person name="Racz N."/>
            <person name="Riley R."/>
            <person name="Savchenko A."/>
            <person name="Shiryaev A."/>
            <person name="Soop K."/>
            <person name="Spirin V."/>
            <person name="Szebenyi C."/>
            <person name="Tomsovsky M."/>
            <person name="Tulloss R.E."/>
            <person name="Uehling J."/>
            <person name="Grigoriev I.V."/>
            <person name="Vagvolgyi C."/>
            <person name="Papp T."/>
            <person name="Martin F.M."/>
            <person name="Miettinen O."/>
            <person name="Hibbett D.S."/>
            <person name="Nagy L.G."/>
        </authorList>
    </citation>
    <scope>NUCLEOTIDE SEQUENCE [LARGE SCALE GENOMIC DNA]</scope>
    <source>
        <strain evidence="3 4">CBS 309.79</strain>
    </source>
</reference>
<evidence type="ECO:0000256" key="1">
    <source>
        <dbReference type="SAM" id="MobiDB-lite"/>
    </source>
</evidence>
<keyword evidence="4" id="KW-1185">Reference proteome</keyword>
<dbReference type="AlphaFoldDB" id="A0A5C3Q4I3"/>
<name>A0A5C3Q4I3_9AGAR</name>
<feature type="transmembrane region" description="Helical" evidence="2">
    <location>
        <begin position="20"/>
        <end position="44"/>
    </location>
</feature>
<dbReference type="STRING" id="1884261.A0A5C3Q4I3"/>
<gene>
    <name evidence="3" type="ORF">BDV98DRAFT_635595</name>
</gene>
<organism evidence="3 4">
    <name type="scientific">Pterulicium gracile</name>
    <dbReference type="NCBI Taxonomy" id="1884261"/>
    <lineage>
        <taxon>Eukaryota</taxon>
        <taxon>Fungi</taxon>
        <taxon>Dikarya</taxon>
        <taxon>Basidiomycota</taxon>
        <taxon>Agaricomycotina</taxon>
        <taxon>Agaricomycetes</taxon>
        <taxon>Agaricomycetidae</taxon>
        <taxon>Agaricales</taxon>
        <taxon>Pleurotineae</taxon>
        <taxon>Pterulaceae</taxon>
        <taxon>Pterulicium</taxon>
    </lineage>
</organism>
<feature type="region of interest" description="Disordered" evidence="1">
    <location>
        <begin position="349"/>
        <end position="372"/>
    </location>
</feature>
<accession>A0A5C3Q4I3</accession>
<keyword evidence="2" id="KW-0472">Membrane</keyword>
<dbReference type="PANTHER" id="PTHR40465:SF1">
    <property type="entry name" value="DUF6534 DOMAIN-CONTAINING PROTEIN"/>
    <property type="match status" value="1"/>
</dbReference>
<keyword evidence="2" id="KW-0812">Transmembrane</keyword>
<feature type="transmembrane region" description="Helical" evidence="2">
    <location>
        <begin position="124"/>
        <end position="145"/>
    </location>
</feature>
<evidence type="ECO:0000256" key="2">
    <source>
        <dbReference type="SAM" id="Phobius"/>
    </source>
</evidence>
<sequence>MDSTLEQAGPKPGDLQVAALPYLLGTYGSTALFGITCLQTFIYYRNYPSDRLRVKIMVAILLVLESFHAALNIHGMYWFLIRNPSHPGEPLKVSWSTTCSQACTALVTHIFYAHRVFVVSGRVWWLPVIIVLSVLLIMEQSAFALARAGNWFAFAGIALKLQLFTNMNASFPSIMAFLRDIAVLVTLIIYGATSLTALGIFVVEGNLYTNCLLATLNARNTFRQELVESALQLTITAAHESGSHGGANRQARGAQSATFNFAPTDGSNSTDTETRVTWKHDGGGGDDLSHIQRTPDTQAERLKSSRLLEPVGTIIILKRQGRGGRYMTCGQDQPIRRGWMAVQVEHNDEAHDPAQDKVWDKPRREKCSTATR</sequence>
<keyword evidence="2" id="KW-1133">Transmembrane helix</keyword>
<proteinExistence type="predicted"/>
<feature type="transmembrane region" description="Helical" evidence="2">
    <location>
        <begin position="56"/>
        <end position="81"/>
    </location>
</feature>
<feature type="transmembrane region" description="Helical" evidence="2">
    <location>
        <begin position="181"/>
        <end position="203"/>
    </location>
</feature>
<dbReference type="PANTHER" id="PTHR40465">
    <property type="entry name" value="CHROMOSOME 1, WHOLE GENOME SHOTGUN SEQUENCE"/>
    <property type="match status" value="1"/>
</dbReference>
<dbReference type="EMBL" id="ML178856">
    <property type="protein sequence ID" value="TFK96701.1"/>
    <property type="molecule type" value="Genomic_DNA"/>
</dbReference>
<evidence type="ECO:0000313" key="4">
    <source>
        <dbReference type="Proteomes" id="UP000305067"/>
    </source>
</evidence>
<feature type="transmembrane region" description="Helical" evidence="2">
    <location>
        <begin position="151"/>
        <end position="169"/>
    </location>
</feature>
<dbReference type="OrthoDB" id="2535105at2759"/>
<protein>
    <submittedName>
        <fullName evidence="3">Uncharacterized protein</fullName>
    </submittedName>
</protein>
<evidence type="ECO:0000313" key="3">
    <source>
        <dbReference type="EMBL" id="TFK96701.1"/>
    </source>
</evidence>
<dbReference type="Proteomes" id="UP000305067">
    <property type="component" value="Unassembled WGS sequence"/>
</dbReference>